<accession>A0ACC0WNP2</accession>
<evidence type="ECO:0000313" key="1">
    <source>
        <dbReference type="EMBL" id="KAI9920484.1"/>
    </source>
</evidence>
<protein>
    <submittedName>
        <fullName evidence="1">Uncharacterized protein</fullName>
    </submittedName>
</protein>
<dbReference type="Proteomes" id="UP001163321">
    <property type="component" value="Chromosome 10"/>
</dbReference>
<sequence>MACTIQYHLSRVNEATALHRPSPSVHTVNSLTSQHATFILVHRSSKARDLLVSHNPQFLTHARDKMLIMGHNDDPTFKLS</sequence>
<proteinExistence type="predicted"/>
<keyword evidence="2" id="KW-1185">Reference proteome</keyword>
<organism evidence="1 2">
    <name type="scientific">Peronosclerospora sorghi</name>
    <dbReference type="NCBI Taxonomy" id="230839"/>
    <lineage>
        <taxon>Eukaryota</taxon>
        <taxon>Sar</taxon>
        <taxon>Stramenopiles</taxon>
        <taxon>Oomycota</taxon>
        <taxon>Peronosporomycetes</taxon>
        <taxon>Peronosporales</taxon>
        <taxon>Peronosporaceae</taxon>
        <taxon>Peronosclerospora</taxon>
    </lineage>
</organism>
<comment type="caution">
    <text evidence="1">The sequence shown here is derived from an EMBL/GenBank/DDBJ whole genome shotgun (WGS) entry which is preliminary data.</text>
</comment>
<reference evidence="1 2" key="1">
    <citation type="journal article" date="2022" name="bioRxiv">
        <title>The genome of the oomycete Peronosclerospora sorghi, a cosmopolitan pathogen of maize and sorghum, is inflated with dispersed pseudogenes.</title>
        <authorList>
            <person name="Fletcher K."/>
            <person name="Martin F."/>
            <person name="Isakeit T."/>
            <person name="Cavanaugh K."/>
            <person name="Magill C."/>
            <person name="Michelmore R."/>
        </authorList>
    </citation>
    <scope>NUCLEOTIDE SEQUENCE [LARGE SCALE GENOMIC DNA]</scope>
    <source>
        <strain evidence="1">P6</strain>
    </source>
</reference>
<evidence type="ECO:0000313" key="2">
    <source>
        <dbReference type="Proteomes" id="UP001163321"/>
    </source>
</evidence>
<name>A0ACC0WNP2_9STRA</name>
<gene>
    <name evidence="1" type="ORF">PsorP6_015728</name>
</gene>
<dbReference type="EMBL" id="CM047589">
    <property type="protein sequence ID" value="KAI9920484.1"/>
    <property type="molecule type" value="Genomic_DNA"/>
</dbReference>